<reference evidence="3" key="1">
    <citation type="submission" date="2020-08" db="EMBL/GenBank/DDBJ databases">
        <title>Multicomponent nature underlies the extraordinary mechanical properties of spider dragline silk.</title>
        <authorList>
            <person name="Kono N."/>
            <person name="Nakamura H."/>
            <person name="Mori M."/>
            <person name="Yoshida Y."/>
            <person name="Ohtoshi R."/>
            <person name="Malay A.D."/>
            <person name="Moran D.A.P."/>
            <person name="Tomita M."/>
            <person name="Numata K."/>
            <person name="Arakawa K."/>
        </authorList>
    </citation>
    <scope>NUCLEOTIDE SEQUENCE</scope>
</reference>
<proteinExistence type="predicted"/>
<keyword evidence="4" id="KW-1185">Reference proteome</keyword>
<keyword evidence="1" id="KW-0175">Coiled coil</keyword>
<evidence type="ECO:0000256" key="1">
    <source>
        <dbReference type="SAM" id="Coils"/>
    </source>
</evidence>
<feature type="compositionally biased region" description="Acidic residues" evidence="2">
    <location>
        <begin position="521"/>
        <end position="537"/>
    </location>
</feature>
<evidence type="ECO:0000313" key="4">
    <source>
        <dbReference type="Proteomes" id="UP000887159"/>
    </source>
</evidence>
<accession>A0A8X6SZV6</accession>
<gene>
    <name evidence="3" type="primary">NCL1_40712</name>
    <name evidence="3" type="ORF">TNCV_657741</name>
</gene>
<evidence type="ECO:0000256" key="2">
    <source>
        <dbReference type="SAM" id="MobiDB-lite"/>
    </source>
</evidence>
<dbReference type="Proteomes" id="UP000887159">
    <property type="component" value="Unassembled WGS sequence"/>
</dbReference>
<evidence type="ECO:0000313" key="3">
    <source>
        <dbReference type="EMBL" id="GFY17361.1"/>
    </source>
</evidence>
<name>A0A8X6SZV6_TRICX</name>
<feature type="compositionally biased region" description="Low complexity" evidence="2">
    <location>
        <begin position="551"/>
        <end position="564"/>
    </location>
</feature>
<sequence length="651" mass="75297">MLENTINENKVRNNLGVISSQKPLLSMAINEKLKFQNSEFEFQNKFIKSNYVSECTSQFLERNEVLVSGQLSKWQDDCKLFSQNVLASRQEVILKFVCLLNEAELRAFFNRTNSLKIKLDKLSEKYLQIQTNLVQINKHVNENSVVLYHRHFAVFLNVLYFTNPSWILFPKKVLLGGDSDTVSYENLKEIFLSETAIARISSTLKISDNFHGKGSIFDLENLKYASKKHISHSELNSLPVFCKTRINEVKNDEYQTDINSTSSDIDLITELQNCQQLLSHIENTYNLVKKLLESSLFIKFLALKNKYNDTLSESSEEDIHSELDYELTNNFAQDDFSDIEKLDNIRSSYTDMLHSSNDETELYYNPEVFLNTHANDDFKGNSVLVRALPKIQLSKSIRNGKSITYKSIITKPGEKFAFRFLDPLSDIDDEILKIQAILNRLEDKYDIIENEVFSWLQNTENSAENDFISFDKDIHDDNLNNNFYKNNDKKDNCLMRFKAGNFYDWDLDDFEFTDTKLSTLMDEETSESELDDSESSLDESYKSWQPDSRASTSSEDSDSLSLPETSYKRRNKCTKFKTDKFPGNLNAKLEANLSVTSEPRYITTRSTNVNSDHFGFVSVLLHNLQRLCNSEDIIGAKNQSVNDYILKDIKY</sequence>
<comment type="caution">
    <text evidence="3">The sequence shown here is derived from an EMBL/GenBank/DDBJ whole genome shotgun (WGS) entry which is preliminary data.</text>
</comment>
<dbReference type="EMBL" id="BMAU01021344">
    <property type="protein sequence ID" value="GFY17361.1"/>
    <property type="molecule type" value="Genomic_DNA"/>
</dbReference>
<protein>
    <submittedName>
        <fullName evidence="3">Uncharacterized protein</fullName>
    </submittedName>
</protein>
<feature type="region of interest" description="Disordered" evidence="2">
    <location>
        <begin position="521"/>
        <end position="564"/>
    </location>
</feature>
<dbReference type="AlphaFoldDB" id="A0A8X6SZV6"/>
<feature type="coiled-coil region" evidence="1">
    <location>
        <begin position="424"/>
        <end position="458"/>
    </location>
</feature>
<organism evidence="3 4">
    <name type="scientific">Trichonephila clavipes</name>
    <name type="common">Golden silk orbweaver</name>
    <name type="synonym">Nephila clavipes</name>
    <dbReference type="NCBI Taxonomy" id="2585209"/>
    <lineage>
        <taxon>Eukaryota</taxon>
        <taxon>Metazoa</taxon>
        <taxon>Ecdysozoa</taxon>
        <taxon>Arthropoda</taxon>
        <taxon>Chelicerata</taxon>
        <taxon>Arachnida</taxon>
        <taxon>Araneae</taxon>
        <taxon>Araneomorphae</taxon>
        <taxon>Entelegynae</taxon>
        <taxon>Araneoidea</taxon>
        <taxon>Nephilidae</taxon>
        <taxon>Trichonephila</taxon>
    </lineage>
</organism>